<dbReference type="SUPFAM" id="SSF49785">
    <property type="entry name" value="Galactose-binding domain-like"/>
    <property type="match status" value="1"/>
</dbReference>
<dbReference type="Gene3D" id="3.40.50.200">
    <property type="entry name" value="Peptidase S8/S53 domain"/>
    <property type="match status" value="1"/>
</dbReference>
<evidence type="ECO:0000313" key="15">
    <source>
        <dbReference type="EMBL" id="TPX77309.1"/>
    </source>
</evidence>
<evidence type="ECO:0000259" key="14">
    <source>
        <dbReference type="PROSITE" id="PS51829"/>
    </source>
</evidence>
<protein>
    <recommendedName>
        <fullName evidence="14">P/Homo B domain-containing protein</fullName>
    </recommendedName>
</protein>
<dbReference type="InterPro" id="IPR002884">
    <property type="entry name" value="P_dom"/>
</dbReference>
<dbReference type="InterPro" id="IPR036852">
    <property type="entry name" value="Peptidase_S8/S53_dom_sf"/>
</dbReference>
<keyword evidence="16" id="KW-1185">Reference proteome</keyword>
<comment type="caution">
    <text evidence="15">The sequence shown here is derived from an EMBL/GenBank/DDBJ whole genome shotgun (WGS) entry which is preliminary data.</text>
</comment>
<evidence type="ECO:0000256" key="10">
    <source>
        <dbReference type="ARBA" id="ARBA00023180"/>
    </source>
</evidence>
<organism evidence="15 16">
    <name type="scientific">Chytriomyces confervae</name>
    <dbReference type="NCBI Taxonomy" id="246404"/>
    <lineage>
        <taxon>Eukaryota</taxon>
        <taxon>Fungi</taxon>
        <taxon>Fungi incertae sedis</taxon>
        <taxon>Chytridiomycota</taxon>
        <taxon>Chytridiomycota incertae sedis</taxon>
        <taxon>Chytridiomycetes</taxon>
        <taxon>Chytridiales</taxon>
        <taxon>Chytriomycetaceae</taxon>
        <taxon>Chytriomyces</taxon>
    </lineage>
</organism>
<feature type="active site" description="Charge relay system" evidence="11 12">
    <location>
        <position position="328"/>
    </location>
</feature>
<dbReference type="InterPro" id="IPR015500">
    <property type="entry name" value="Peptidase_S8_subtilisin-rel"/>
</dbReference>
<dbReference type="PRINTS" id="PR00723">
    <property type="entry name" value="SUBTILISIN"/>
</dbReference>
<dbReference type="OrthoDB" id="300641at2759"/>
<keyword evidence="6 12" id="KW-0720">Serine protease</keyword>
<dbReference type="InterPro" id="IPR023827">
    <property type="entry name" value="Peptidase_S8_Asp-AS"/>
</dbReference>
<evidence type="ECO:0000256" key="9">
    <source>
        <dbReference type="ARBA" id="ARBA00023157"/>
    </source>
</evidence>
<evidence type="ECO:0000256" key="7">
    <source>
        <dbReference type="ARBA" id="ARBA00022837"/>
    </source>
</evidence>
<evidence type="ECO:0000256" key="3">
    <source>
        <dbReference type="ARBA" id="ARBA00022685"/>
    </source>
</evidence>
<dbReference type="EMBL" id="QEAP01000024">
    <property type="protein sequence ID" value="TPX77309.1"/>
    <property type="molecule type" value="Genomic_DNA"/>
</dbReference>
<feature type="domain" description="P/Homo B" evidence="14">
    <location>
        <begin position="632"/>
        <end position="774"/>
    </location>
</feature>
<dbReference type="Pfam" id="PF00082">
    <property type="entry name" value="Peptidase_S8"/>
    <property type="match status" value="1"/>
</dbReference>
<evidence type="ECO:0000256" key="4">
    <source>
        <dbReference type="ARBA" id="ARBA00022729"/>
    </source>
</evidence>
<reference evidence="15 16" key="1">
    <citation type="journal article" date="2019" name="Sci. Rep.">
        <title>Comparative genomics of chytrid fungi reveal insights into the obligate biotrophic and pathogenic lifestyle of Synchytrium endobioticum.</title>
        <authorList>
            <person name="van de Vossenberg B.T.L.H."/>
            <person name="Warris S."/>
            <person name="Nguyen H.D.T."/>
            <person name="van Gent-Pelzer M.P.E."/>
            <person name="Joly D.L."/>
            <person name="van de Geest H.C."/>
            <person name="Bonants P.J.M."/>
            <person name="Smith D.S."/>
            <person name="Levesque C.A."/>
            <person name="van der Lee T.A.J."/>
        </authorList>
    </citation>
    <scope>NUCLEOTIDE SEQUENCE [LARGE SCALE GENOMIC DNA]</scope>
    <source>
        <strain evidence="15 16">CBS 675.73</strain>
    </source>
</reference>
<dbReference type="InterPro" id="IPR000209">
    <property type="entry name" value="Peptidase_S8/S53_dom"/>
</dbReference>
<dbReference type="PROSITE" id="PS51892">
    <property type="entry name" value="SUBTILASE"/>
    <property type="match status" value="1"/>
</dbReference>
<feature type="transmembrane region" description="Helical" evidence="13">
    <location>
        <begin position="825"/>
        <end position="848"/>
    </location>
</feature>
<dbReference type="Pfam" id="PF01483">
    <property type="entry name" value="P_proprotein"/>
    <property type="match status" value="1"/>
</dbReference>
<keyword evidence="9" id="KW-1015">Disulfide bond</keyword>
<keyword evidence="13" id="KW-0472">Membrane</keyword>
<feature type="active site" description="Charge relay system" evidence="11 12">
    <location>
        <position position="289"/>
    </location>
</feature>
<keyword evidence="3" id="KW-0165">Cleavage on pair of basic residues</keyword>
<dbReference type="STRING" id="246404.A0A507FLN5"/>
<evidence type="ECO:0000256" key="11">
    <source>
        <dbReference type="PIRSR" id="PIRSR615500-1"/>
    </source>
</evidence>
<dbReference type="FunFam" id="2.60.120.260:FF:000026">
    <property type="entry name" value="proprotein convertase subtilisin/kexin type 7"/>
    <property type="match status" value="1"/>
</dbReference>
<dbReference type="AlphaFoldDB" id="A0A507FLN5"/>
<keyword evidence="7" id="KW-0106">Calcium</keyword>
<evidence type="ECO:0000256" key="5">
    <source>
        <dbReference type="ARBA" id="ARBA00022801"/>
    </source>
</evidence>
<dbReference type="SUPFAM" id="SSF52743">
    <property type="entry name" value="Subtilisin-like"/>
    <property type="match status" value="1"/>
</dbReference>
<keyword evidence="13" id="KW-0812">Transmembrane</keyword>
<keyword evidence="13" id="KW-1133">Transmembrane helix</keyword>
<dbReference type="PROSITE" id="PS00136">
    <property type="entry name" value="SUBTILASE_ASP"/>
    <property type="match status" value="1"/>
</dbReference>
<dbReference type="GO" id="GO:0000139">
    <property type="term" value="C:Golgi membrane"/>
    <property type="evidence" value="ECO:0007669"/>
    <property type="project" value="TreeGrafter"/>
</dbReference>
<dbReference type="PANTHER" id="PTHR42884">
    <property type="entry name" value="PROPROTEIN CONVERTASE SUBTILISIN/KEXIN-RELATED"/>
    <property type="match status" value="1"/>
</dbReference>
<dbReference type="Gene3D" id="2.60.120.260">
    <property type="entry name" value="Galactose-binding domain-like"/>
    <property type="match status" value="1"/>
</dbReference>
<evidence type="ECO:0000256" key="1">
    <source>
        <dbReference type="ARBA" id="ARBA00005325"/>
    </source>
</evidence>
<dbReference type="Proteomes" id="UP000320333">
    <property type="component" value="Unassembled WGS sequence"/>
</dbReference>
<dbReference type="CDD" id="cd04059">
    <property type="entry name" value="Peptidases_S8_Protein_convertases_Kexins_Furin-like"/>
    <property type="match status" value="1"/>
</dbReference>
<evidence type="ECO:0000256" key="6">
    <source>
        <dbReference type="ARBA" id="ARBA00022825"/>
    </source>
</evidence>
<gene>
    <name evidence="15" type="ORF">CcCBS67573_g01427</name>
</gene>
<keyword evidence="8" id="KW-0865">Zymogen</keyword>
<accession>A0A507FLN5</accession>
<keyword evidence="2 12" id="KW-0645">Protease</keyword>
<dbReference type="GO" id="GO:0016485">
    <property type="term" value="P:protein processing"/>
    <property type="evidence" value="ECO:0007669"/>
    <property type="project" value="TreeGrafter"/>
</dbReference>
<feature type="active site" description="Charge relay system" evidence="11 12">
    <location>
        <position position="500"/>
    </location>
</feature>
<keyword evidence="4" id="KW-0732">Signal</keyword>
<dbReference type="PROSITE" id="PS51829">
    <property type="entry name" value="P_HOMO_B"/>
    <property type="match status" value="1"/>
</dbReference>
<evidence type="ECO:0000256" key="12">
    <source>
        <dbReference type="PROSITE-ProRule" id="PRU01240"/>
    </source>
</evidence>
<dbReference type="GO" id="GO:0005802">
    <property type="term" value="C:trans-Golgi network"/>
    <property type="evidence" value="ECO:0007669"/>
    <property type="project" value="TreeGrafter"/>
</dbReference>
<evidence type="ECO:0000313" key="16">
    <source>
        <dbReference type="Proteomes" id="UP000320333"/>
    </source>
</evidence>
<dbReference type="InterPro" id="IPR022398">
    <property type="entry name" value="Peptidase_S8_His-AS"/>
</dbReference>
<dbReference type="PROSITE" id="PS00137">
    <property type="entry name" value="SUBTILASE_HIS"/>
    <property type="match status" value="1"/>
</dbReference>
<dbReference type="FunFam" id="3.40.50.200:FF:000021">
    <property type="entry name" value="Proprotein convertase subtilisin/kexin type 5a"/>
    <property type="match status" value="1"/>
</dbReference>
<comment type="similarity">
    <text evidence="1">Belongs to the peptidase S8 family. Furin subfamily.</text>
</comment>
<sequence length="861" mass="94569">MPHHPRLRHILPISLVISFFIISSFARPIRRLASSSIQQSSVPVAANPKVQWVLTLIPNTDTDSSQSIALDSNYPPSESLEAQARSFAQSSGINFLGQVGSLQGTFLYEANDAATATNTGDSNSVQDNLERRVNLDQNMTPQSPFQAQTVMNLALFKELATDFFGGGFMHVAVDEQTPMKRFKRKYTMHQEFEVRGDDFMEPEIMKSASLERRMHLGNWRKMPSATVQPVTKSIATSRMAPVFNDPNFRFQWNLYNDGQNGRIKGNDINVLPVWERGINGSGVTVVILDDGIEFSHPDFHSNTWSSESSWDFNNQSPNPVPEYSEDVHGTRCAGQIVSAPNNNVCGIGVAYGAKLAGERLLAESTTDAIEAQALNFKNQINDIYSSSWGPDDDGGSLDGPGKLASAALEAGVRMGRGGKGSIFVFASGNGGREKDNCNFDGYANSIYTVGIGAINHKGEMPVYGEVCAAHLAVTYSGGAGHGIWTTDVNGECTGVHSGTSATAPIASAIIALMLSARYENLMSAFDESTDSLTCYISTNLFRGSLFMASLPYLRRLRRPQLRWRDVQQLIVQTAQPTHQNDADWQINGAHRSVSHKYGFGRLDADKLVHAAIHAQLLPTSQALFSKATKLYGKDAAIASSSSTPSDMLSDPLSDIPFTTRMVVSPDDLMRSNSTLASIEHVQVTVRLTHPRRGCLALVLVSPAGTRSILATPRPNDNSQEGFNPWTFMTVMNWGESPLGEWVLHIYSQSNSTIPLPHHGILSEWSLNLFGNCAEYNQDLDSITGERTCVSVPRSVPTPDKKISSSLSDWSSELSRLSFLLSRYRFLFWTNLSAIQYASMWGCLFWSLLISRACFKRLVSLE</sequence>
<name>A0A507FLN5_9FUNG</name>
<dbReference type="InterPro" id="IPR034182">
    <property type="entry name" value="Kexin/furin"/>
</dbReference>
<evidence type="ECO:0000256" key="13">
    <source>
        <dbReference type="SAM" id="Phobius"/>
    </source>
</evidence>
<evidence type="ECO:0000256" key="2">
    <source>
        <dbReference type="ARBA" id="ARBA00022670"/>
    </source>
</evidence>
<proteinExistence type="inferred from homology"/>
<evidence type="ECO:0000256" key="8">
    <source>
        <dbReference type="ARBA" id="ARBA00023145"/>
    </source>
</evidence>
<dbReference type="GO" id="GO:0004252">
    <property type="term" value="F:serine-type endopeptidase activity"/>
    <property type="evidence" value="ECO:0007669"/>
    <property type="project" value="UniProtKB-UniRule"/>
</dbReference>
<dbReference type="InterPro" id="IPR008979">
    <property type="entry name" value="Galactose-bd-like_sf"/>
</dbReference>
<dbReference type="PANTHER" id="PTHR42884:SF14">
    <property type="entry name" value="NEUROENDOCRINE CONVERTASE 1"/>
    <property type="match status" value="1"/>
</dbReference>
<keyword evidence="10" id="KW-0325">Glycoprotein</keyword>
<keyword evidence="5 12" id="KW-0378">Hydrolase</keyword>